<keyword evidence="2" id="KW-1185">Reference proteome</keyword>
<organism evidence="1 2">
    <name type="scientific">Butyricimonas faecalis</name>
    <dbReference type="NCBI Taxonomy" id="2093856"/>
    <lineage>
        <taxon>Bacteria</taxon>
        <taxon>Pseudomonadati</taxon>
        <taxon>Bacteroidota</taxon>
        <taxon>Bacteroidia</taxon>
        <taxon>Bacteroidales</taxon>
        <taxon>Odoribacteraceae</taxon>
        <taxon>Butyricimonas</taxon>
    </lineage>
</organism>
<dbReference type="AlphaFoldDB" id="A0A3Q9INP7"/>
<protein>
    <submittedName>
        <fullName evidence="1">Uncharacterized protein</fullName>
    </submittedName>
</protein>
<dbReference type="RefSeq" id="WP_106480044.1">
    <property type="nucleotide sequence ID" value="NZ_CP032819.1"/>
</dbReference>
<evidence type="ECO:0000313" key="2">
    <source>
        <dbReference type="Proteomes" id="UP000270673"/>
    </source>
</evidence>
<dbReference type="EMBL" id="CP032819">
    <property type="protein sequence ID" value="AZS29296.1"/>
    <property type="molecule type" value="Genomic_DNA"/>
</dbReference>
<gene>
    <name evidence="1" type="ORF">D8S85_06790</name>
</gene>
<reference evidence="1 2" key="1">
    <citation type="submission" date="2018-10" db="EMBL/GenBank/DDBJ databases">
        <title>Butyricimonas faecalis sp. nov., isolated from human faeces and emended description of the genus Butyricimonas.</title>
        <authorList>
            <person name="Le Roy T."/>
            <person name="Van der Smissen P."/>
            <person name="Paquot A."/>
            <person name="Delzenne N."/>
            <person name="Muccioli G."/>
            <person name="Collet J.-F."/>
            <person name="Cani P.D."/>
        </authorList>
    </citation>
    <scope>NUCLEOTIDE SEQUENCE [LARGE SCALE GENOMIC DNA]</scope>
    <source>
        <strain evidence="1 2">H184</strain>
    </source>
</reference>
<dbReference type="OrthoDB" id="1098780at2"/>
<dbReference type="Proteomes" id="UP000270673">
    <property type="component" value="Chromosome"/>
</dbReference>
<sequence>MKRLIFRYFSLLFLFLVIGVNLFGSENSKGEIPVPDKENIEKASDKFQVSMNPFDQHGIFERSLEFSSRQVVASSSRIQFSLSFHKRTELISRKSEFQTLEGKNYKYFSDLLGLRHLQGFYVFDLCKIII</sequence>
<accession>A0A3Q9INP7</accession>
<evidence type="ECO:0000313" key="1">
    <source>
        <dbReference type="EMBL" id="AZS29296.1"/>
    </source>
</evidence>
<dbReference type="KEGG" id="buy:D8S85_06790"/>
<name>A0A3Q9INP7_9BACT</name>
<proteinExistence type="predicted"/>